<organism evidence="1 2">
    <name type="scientific">candidate division LCP-89 bacterium B3_LCP</name>
    <dbReference type="NCBI Taxonomy" id="2012998"/>
    <lineage>
        <taxon>Bacteria</taxon>
        <taxon>Pseudomonadati</taxon>
        <taxon>Bacteria division LCP-89</taxon>
    </lineage>
</organism>
<dbReference type="Proteomes" id="UP000319619">
    <property type="component" value="Unassembled WGS sequence"/>
</dbReference>
<evidence type="ECO:0000313" key="2">
    <source>
        <dbReference type="Proteomes" id="UP000319619"/>
    </source>
</evidence>
<reference evidence="1 2" key="1">
    <citation type="submission" date="2017-06" db="EMBL/GenBank/DDBJ databases">
        <title>Novel microbial phyla capable of carbon fixation and sulfur reduction in deep-sea sediments.</title>
        <authorList>
            <person name="Huang J."/>
            <person name="Baker B."/>
            <person name="Wang Y."/>
        </authorList>
    </citation>
    <scope>NUCLEOTIDE SEQUENCE [LARGE SCALE GENOMIC DNA]</scope>
    <source>
        <strain evidence="1">B3_LCP</strain>
    </source>
</reference>
<dbReference type="AlphaFoldDB" id="A0A532USR0"/>
<gene>
    <name evidence="1" type="ORF">CEE37_13485</name>
</gene>
<dbReference type="EMBL" id="NJBN01000011">
    <property type="protein sequence ID" value="TKJ37969.1"/>
    <property type="molecule type" value="Genomic_DNA"/>
</dbReference>
<sequence length="198" mass="23446">MENNINLTKLIEEFKEIKKEHRRLIIQKSALVVPGSSVIRVFEKETKDDIVSVLQKIPMDKLRNLDNETGFKSWFEEQLDKITRALKKRNRKNTRVNPGIKWGHAAKILNLSLRDLVVDLRIFDTKTTKRLIPWLYCPIDGIIMRKIQGLGYSLPYKGIKNIDKKFFYNIQNLLGEAAKQANFHRVYFDYNWIQQREK</sequence>
<proteinExistence type="predicted"/>
<evidence type="ECO:0000313" key="1">
    <source>
        <dbReference type="EMBL" id="TKJ37969.1"/>
    </source>
</evidence>
<comment type="caution">
    <text evidence="1">The sequence shown here is derived from an EMBL/GenBank/DDBJ whole genome shotgun (WGS) entry which is preliminary data.</text>
</comment>
<protein>
    <submittedName>
        <fullName evidence="1">Uncharacterized protein</fullName>
    </submittedName>
</protein>
<accession>A0A532USR0</accession>
<name>A0A532USR0_UNCL8</name>